<evidence type="ECO:0000256" key="5">
    <source>
        <dbReference type="ARBA" id="ARBA00023128"/>
    </source>
</evidence>
<comment type="catalytic activity">
    <reaction evidence="8">
        <text>GTP + H2O = GDP + phosphate + H(+)</text>
        <dbReference type="Rhea" id="RHEA:19669"/>
        <dbReference type="ChEBI" id="CHEBI:15377"/>
        <dbReference type="ChEBI" id="CHEBI:15378"/>
        <dbReference type="ChEBI" id="CHEBI:37565"/>
        <dbReference type="ChEBI" id="CHEBI:43474"/>
        <dbReference type="ChEBI" id="CHEBI:58189"/>
        <dbReference type="EC" id="3.6.5.n1"/>
    </reaction>
</comment>
<dbReference type="eggNOG" id="KOG0462">
    <property type="taxonomic scope" value="Eukaryota"/>
</dbReference>
<evidence type="ECO:0000256" key="3">
    <source>
        <dbReference type="ARBA" id="ARBA00022792"/>
    </source>
</evidence>
<dbReference type="Gene3D" id="3.30.70.870">
    <property type="entry name" value="Elongation Factor G (Translational Gtpase), domain 3"/>
    <property type="match status" value="1"/>
</dbReference>
<gene>
    <name evidence="10" type="ORF">BXYJ_LOCUS5720</name>
</gene>
<keyword evidence="7 8" id="KW-0472">Membrane</keyword>
<comment type="similarity">
    <text evidence="8">Belongs to the GTP-binding elongation factor family. LepA subfamily.</text>
</comment>
<evidence type="ECO:0000256" key="6">
    <source>
        <dbReference type="ARBA" id="ARBA00023134"/>
    </source>
</evidence>
<dbReference type="SMR" id="A0A1I7RQP0"/>
<evidence type="ECO:0000256" key="8">
    <source>
        <dbReference type="HAMAP-Rule" id="MF_03137"/>
    </source>
</evidence>
<evidence type="ECO:0000256" key="4">
    <source>
        <dbReference type="ARBA" id="ARBA00022801"/>
    </source>
</evidence>
<dbReference type="InterPro" id="IPR005225">
    <property type="entry name" value="Small_GTP-bd"/>
</dbReference>
<keyword evidence="5 8" id="KW-0496">Mitochondrion</keyword>
<dbReference type="Proteomes" id="UP000095284">
    <property type="component" value="Unplaced"/>
</dbReference>
<dbReference type="Pfam" id="PF06421">
    <property type="entry name" value="LepA_C"/>
    <property type="match status" value="1"/>
</dbReference>
<dbReference type="EMBL" id="CAJFDI010000003">
    <property type="protein sequence ID" value="CAD5219521.1"/>
    <property type="molecule type" value="Genomic_DNA"/>
</dbReference>
<name>A0A1I7RQP0_BURXY</name>
<dbReference type="FunFam" id="3.40.50.300:FF:000078">
    <property type="entry name" value="Elongation factor 4"/>
    <property type="match status" value="1"/>
</dbReference>
<reference evidence="13" key="1">
    <citation type="submission" date="2016-11" db="UniProtKB">
        <authorList>
            <consortium name="WormBaseParasite"/>
        </authorList>
    </citation>
    <scope>IDENTIFICATION</scope>
</reference>
<dbReference type="OrthoDB" id="1074at2759"/>
<dbReference type="PANTHER" id="PTHR43512">
    <property type="entry name" value="TRANSLATION FACTOR GUF1-RELATED"/>
    <property type="match status" value="1"/>
</dbReference>
<evidence type="ECO:0000259" key="9">
    <source>
        <dbReference type="PROSITE" id="PS51722"/>
    </source>
</evidence>
<dbReference type="CDD" id="cd16260">
    <property type="entry name" value="EF4_III"/>
    <property type="match status" value="1"/>
</dbReference>
<keyword evidence="3 8" id="KW-0999">Mitochondrion inner membrane</keyword>
<dbReference type="Gene3D" id="3.40.50.300">
    <property type="entry name" value="P-loop containing nucleotide triphosphate hydrolases"/>
    <property type="match status" value="1"/>
</dbReference>
<dbReference type="GO" id="GO:0003924">
    <property type="term" value="F:GTPase activity"/>
    <property type="evidence" value="ECO:0007669"/>
    <property type="project" value="UniProtKB-UniRule"/>
</dbReference>
<dbReference type="PRINTS" id="PR00315">
    <property type="entry name" value="ELONGATNFCT"/>
</dbReference>
<dbReference type="EC" id="3.6.5.n1" evidence="8"/>
<feature type="binding site" evidence="8">
    <location>
        <begin position="52"/>
        <end position="59"/>
    </location>
    <ligand>
        <name>GTP</name>
        <dbReference type="ChEBI" id="CHEBI:37565"/>
    </ligand>
</feature>
<feature type="binding site" evidence="8">
    <location>
        <begin position="166"/>
        <end position="169"/>
    </location>
    <ligand>
        <name>GTP</name>
        <dbReference type="ChEBI" id="CHEBI:37565"/>
    </ligand>
</feature>
<dbReference type="InterPro" id="IPR031157">
    <property type="entry name" value="G_TR_CS"/>
</dbReference>
<dbReference type="SUPFAM" id="SSF50447">
    <property type="entry name" value="Translation proteins"/>
    <property type="match status" value="1"/>
</dbReference>
<protein>
    <recommendedName>
        <fullName evidence="8">Translation factor GUF1 homolog, mitochondrial</fullName>
        <ecNumber evidence="8">3.6.5.n1</ecNumber>
    </recommendedName>
    <alternativeName>
        <fullName evidence="8">Elongation factor 4 homolog</fullName>
        <shortName evidence="8">EF-4</shortName>
    </alternativeName>
    <alternativeName>
        <fullName evidence="8">GTPase GUF1 homolog</fullName>
    </alternativeName>
    <alternativeName>
        <fullName evidence="8">Ribosomal back-translocase</fullName>
    </alternativeName>
</protein>
<keyword evidence="6 8" id="KW-0342">GTP-binding</keyword>
<dbReference type="FunFam" id="3.30.70.240:FF:000007">
    <property type="entry name" value="Translation factor GUF1, mitochondrial"/>
    <property type="match status" value="1"/>
</dbReference>
<dbReference type="Pfam" id="PF00679">
    <property type="entry name" value="EFG_C"/>
    <property type="match status" value="1"/>
</dbReference>
<dbReference type="InterPro" id="IPR013842">
    <property type="entry name" value="LepA_CTD"/>
</dbReference>
<dbReference type="Gene3D" id="3.30.70.2570">
    <property type="entry name" value="Elongation factor 4, C-terminal domain"/>
    <property type="match status" value="1"/>
</dbReference>
<evidence type="ECO:0000313" key="11">
    <source>
        <dbReference type="Proteomes" id="UP000095284"/>
    </source>
</evidence>
<proteinExistence type="inferred from homology"/>
<evidence type="ECO:0000256" key="2">
    <source>
        <dbReference type="ARBA" id="ARBA00022741"/>
    </source>
</evidence>
<dbReference type="InterPro" id="IPR004161">
    <property type="entry name" value="EFTu-like_2"/>
</dbReference>
<dbReference type="CDD" id="cd03709">
    <property type="entry name" value="lepA_C"/>
    <property type="match status" value="1"/>
</dbReference>
<reference evidence="10" key="2">
    <citation type="submission" date="2020-09" db="EMBL/GenBank/DDBJ databases">
        <authorList>
            <person name="Kikuchi T."/>
        </authorList>
    </citation>
    <scope>NUCLEOTIDE SEQUENCE</scope>
    <source>
        <strain evidence="10">Ka4C1</strain>
    </source>
</reference>
<dbReference type="PANTHER" id="PTHR43512:SF7">
    <property type="entry name" value="TRANSLATION FACTOR GUF1, MITOCHONDRIAL"/>
    <property type="match status" value="1"/>
</dbReference>
<dbReference type="GO" id="GO:0045727">
    <property type="term" value="P:positive regulation of translation"/>
    <property type="evidence" value="ECO:0007669"/>
    <property type="project" value="UniProtKB-UniRule"/>
</dbReference>
<feature type="domain" description="Tr-type G" evidence="9">
    <location>
        <begin position="43"/>
        <end position="219"/>
    </location>
</feature>
<sequence length="650" mass="72815">MILRRVCIIRWSSPYFKRPASLKATIRGSDPNKTVDLSEFTPEKIRNFSIVAHVDHGKSTLADRLLQQCGVIDKDERKQFLDKLQVEQERGITVKAQTCSMVYKDHLINLIDTPGHVDFSFEVSRSLAACDGMLLLVAANSGVQAQTVANFWLGFENDLVILPVINKIDLPGAEPELVNEQLCSLFDFNKDDAIRISAKTGLGVDRVLDLIVEKVPAPTSDRAKPFRALIFDSWFEHFRGAIALILVKEGEISVGQKIKSFHNGMEYDVSEVGIMHPDMVKAATLSAGQVGYIVCSMKTVKEAAVGETLYDAQLEKSNVQPFPGFKTMKPTVYAGLYPVEQADYEDLKQALERLALNDPSVEISPDSSIALGLGFKVGFLGMLHMEVFGQRLDQEYDANVILTAPSVEYKAIVKDNDSIRKRRYEGKGEISVTDPSKFPAEVQDIDHFLEPMVQLTIICPNEYMSQVTGLCSEARGERGDINTIDESRMIIKYRVPLAEVVVNFFERLKKTTSGYASFDYEYDGFQEVDLVKLNVSINNRQIDEFSLICPALLVRKKVKDLMNRLKEEIPRQLYEVNIKATIGTSQKAITQATIKAYKKDFTGLLKGNFGGGGMERLNKKLSHQKKGKERLKNIGNINIPKEAFINVLKH</sequence>
<dbReference type="GO" id="GO:0005525">
    <property type="term" value="F:GTP binding"/>
    <property type="evidence" value="ECO:0007669"/>
    <property type="project" value="UniProtKB-UniRule"/>
</dbReference>
<dbReference type="GO" id="GO:0005743">
    <property type="term" value="C:mitochondrial inner membrane"/>
    <property type="evidence" value="ECO:0007669"/>
    <property type="project" value="UniProtKB-SubCell"/>
</dbReference>
<dbReference type="InterPro" id="IPR000640">
    <property type="entry name" value="EFG_V-like"/>
</dbReference>
<comment type="function">
    <text evidence="8">Promotes mitochondrial protein synthesis. May act as a fidelity factor of the translation reaction, by catalyzing a one-codon backward translocation of tRNAs on improperly translocated ribosomes. Binds to mitochondrial ribosomes in a GTP-dependent manner.</text>
</comment>
<dbReference type="NCBIfam" id="TIGR01393">
    <property type="entry name" value="lepA"/>
    <property type="match status" value="1"/>
</dbReference>
<keyword evidence="8" id="KW-0648">Protein biosynthesis</keyword>
<dbReference type="FunFam" id="2.40.30.10:FF:000015">
    <property type="entry name" value="Translation factor GUF1, mitochondrial"/>
    <property type="match status" value="1"/>
</dbReference>
<dbReference type="CDD" id="cd03699">
    <property type="entry name" value="EF4_II"/>
    <property type="match status" value="1"/>
</dbReference>
<dbReference type="InterPro" id="IPR009000">
    <property type="entry name" value="Transl_B-barrel_sf"/>
</dbReference>
<evidence type="ECO:0000256" key="1">
    <source>
        <dbReference type="ARBA" id="ARBA00005454"/>
    </source>
</evidence>
<dbReference type="SUPFAM" id="SSF54980">
    <property type="entry name" value="EF-G C-terminal domain-like"/>
    <property type="match status" value="2"/>
</dbReference>
<dbReference type="Gene3D" id="2.40.30.10">
    <property type="entry name" value="Translation factors"/>
    <property type="match status" value="1"/>
</dbReference>
<dbReference type="GO" id="GO:0097177">
    <property type="term" value="F:mitochondrial ribosome binding"/>
    <property type="evidence" value="ECO:0007669"/>
    <property type="project" value="TreeGrafter"/>
</dbReference>
<evidence type="ECO:0000313" key="10">
    <source>
        <dbReference type="EMBL" id="CAD5219521.1"/>
    </source>
</evidence>
<keyword evidence="4 8" id="KW-0378">Hydrolase</keyword>
<dbReference type="WBParaSite" id="BXY_0303500.1">
    <property type="protein sequence ID" value="BXY_0303500.1"/>
    <property type="gene ID" value="BXY_0303500"/>
</dbReference>
<dbReference type="Pfam" id="PF00009">
    <property type="entry name" value="GTP_EFTU"/>
    <property type="match status" value="1"/>
</dbReference>
<dbReference type="PROSITE" id="PS51722">
    <property type="entry name" value="G_TR_2"/>
    <property type="match status" value="1"/>
</dbReference>
<dbReference type="PROSITE" id="PS00301">
    <property type="entry name" value="G_TR_1"/>
    <property type="match status" value="1"/>
</dbReference>
<dbReference type="EMBL" id="CAJFCV020000003">
    <property type="protein sequence ID" value="CAG9104883.1"/>
    <property type="molecule type" value="Genomic_DNA"/>
</dbReference>
<keyword evidence="2 8" id="KW-0547">Nucleotide-binding</keyword>
<dbReference type="Proteomes" id="UP000659654">
    <property type="component" value="Unassembled WGS sequence"/>
</dbReference>
<dbReference type="SMART" id="SM00838">
    <property type="entry name" value="EFG_C"/>
    <property type="match status" value="1"/>
</dbReference>
<dbReference type="AlphaFoldDB" id="A0A1I7RQP0"/>
<dbReference type="InterPro" id="IPR006297">
    <property type="entry name" value="EF-4"/>
</dbReference>
<accession>A0A1I7RQP0</accession>
<dbReference type="GO" id="GO:0005759">
    <property type="term" value="C:mitochondrial matrix"/>
    <property type="evidence" value="ECO:0007669"/>
    <property type="project" value="UniProtKB-UniRule"/>
</dbReference>
<evidence type="ECO:0000256" key="7">
    <source>
        <dbReference type="ARBA" id="ARBA00023136"/>
    </source>
</evidence>
<dbReference type="GO" id="GO:0006412">
    <property type="term" value="P:translation"/>
    <property type="evidence" value="ECO:0007669"/>
    <property type="project" value="UniProtKB-KW"/>
</dbReference>
<dbReference type="Pfam" id="PF03144">
    <property type="entry name" value="GTP_EFTU_D2"/>
    <property type="match status" value="1"/>
</dbReference>
<dbReference type="NCBIfam" id="TIGR00231">
    <property type="entry name" value="small_GTP"/>
    <property type="match status" value="1"/>
</dbReference>
<dbReference type="Gene3D" id="3.30.70.240">
    <property type="match status" value="1"/>
</dbReference>
<comment type="subcellular location">
    <subcellularLocation>
        <location evidence="8">Mitochondrion inner membrane</location>
        <topology evidence="8">Peripheral membrane protein</topology>
        <orientation evidence="8">Matrix side</orientation>
    </subcellularLocation>
</comment>
<dbReference type="SUPFAM" id="SSF52540">
    <property type="entry name" value="P-loop containing nucleoside triphosphate hydrolases"/>
    <property type="match status" value="1"/>
</dbReference>
<dbReference type="InterPro" id="IPR000795">
    <property type="entry name" value="T_Tr_GTP-bd_dom"/>
</dbReference>
<dbReference type="InterPro" id="IPR035647">
    <property type="entry name" value="EFG_III/V"/>
</dbReference>
<dbReference type="Proteomes" id="UP000582659">
    <property type="component" value="Unassembled WGS sequence"/>
</dbReference>
<dbReference type="FunFam" id="3.30.70.870:FF:000004">
    <property type="entry name" value="Translation factor GUF1, mitochondrial"/>
    <property type="match status" value="1"/>
</dbReference>
<feature type="binding site" evidence="8">
    <location>
        <begin position="112"/>
        <end position="116"/>
    </location>
    <ligand>
        <name>GTP</name>
        <dbReference type="ChEBI" id="CHEBI:37565"/>
    </ligand>
</feature>
<dbReference type="InterPro" id="IPR038363">
    <property type="entry name" value="LepA_C_sf"/>
</dbReference>
<organism evidence="11 13">
    <name type="scientific">Bursaphelenchus xylophilus</name>
    <name type="common">Pinewood nematode worm</name>
    <name type="synonym">Aphelenchoides xylophilus</name>
    <dbReference type="NCBI Taxonomy" id="6326"/>
    <lineage>
        <taxon>Eukaryota</taxon>
        <taxon>Metazoa</taxon>
        <taxon>Ecdysozoa</taxon>
        <taxon>Nematoda</taxon>
        <taxon>Chromadorea</taxon>
        <taxon>Rhabditida</taxon>
        <taxon>Tylenchina</taxon>
        <taxon>Tylenchomorpha</taxon>
        <taxon>Aphelenchoidea</taxon>
        <taxon>Aphelenchoididae</taxon>
        <taxon>Bursaphelenchus</taxon>
    </lineage>
</organism>
<comment type="similarity">
    <text evidence="1">Belongs to the TRAFAC class translation factor GTPase superfamily. Classic translation factor GTPase family. LepA subfamily.</text>
</comment>
<dbReference type="InterPro" id="IPR027417">
    <property type="entry name" value="P-loop_NTPase"/>
</dbReference>
<dbReference type="InterPro" id="IPR035654">
    <property type="entry name" value="LepA_IV"/>
</dbReference>
<evidence type="ECO:0000313" key="13">
    <source>
        <dbReference type="WBParaSite" id="BXY_0303500.1"/>
    </source>
</evidence>
<dbReference type="HAMAP" id="MF_00071">
    <property type="entry name" value="LepA"/>
    <property type="match status" value="1"/>
</dbReference>
<evidence type="ECO:0000313" key="12">
    <source>
        <dbReference type="Proteomes" id="UP000659654"/>
    </source>
</evidence>
<keyword evidence="12" id="KW-1185">Reference proteome</keyword>
<dbReference type="CDD" id="cd01890">
    <property type="entry name" value="LepA"/>
    <property type="match status" value="1"/>
</dbReference>